<keyword evidence="3" id="KW-1185">Reference proteome</keyword>
<organism evidence="2 3">
    <name type="scientific">Seiridium unicorne</name>
    <dbReference type="NCBI Taxonomy" id="138068"/>
    <lineage>
        <taxon>Eukaryota</taxon>
        <taxon>Fungi</taxon>
        <taxon>Dikarya</taxon>
        <taxon>Ascomycota</taxon>
        <taxon>Pezizomycotina</taxon>
        <taxon>Sordariomycetes</taxon>
        <taxon>Xylariomycetidae</taxon>
        <taxon>Amphisphaeriales</taxon>
        <taxon>Sporocadaceae</taxon>
        <taxon>Seiridium</taxon>
    </lineage>
</organism>
<dbReference type="InterPro" id="IPR027417">
    <property type="entry name" value="P-loop_NTPase"/>
</dbReference>
<name>A0ABR2UVP0_9PEZI</name>
<evidence type="ECO:0000256" key="1">
    <source>
        <dbReference type="SAM" id="Coils"/>
    </source>
</evidence>
<reference evidence="2 3" key="1">
    <citation type="journal article" date="2024" name="J. Plant Pathol.">
        <title>Sequence and assembly of the genome of Seiridium unicorne, isolate CBS 538.82, causal agent of cypress canker disease.</title>
        <authorList>
            <person name="Scali E."/>
            <person name="Rocca G.D."/>
            <person name="Danti R."/>
            <person name="Garbelotto M."/>
            <person name="Barberini S."/>
            <person name="Baroncelli R."/>
            <person name="Emiliani G."/>
        </authorList>
    </citation>
    <scope>NUCLEOTIDE SEQUENCE [LARGE SCALE GENOMIC DNA]</scope>
    <source>
        <strain evidence="2 3">BM-138-508</strain>
    </source>
</reference>
<dbReference type="EMBL" id="JARVKF010000353">
    <property type="protein sequence ID" value="KAK9418745.1"/>
    <property type="molecule type" value="Genomic_DNA"/>
</dbReference>
<gene>
    <name evidence="2" type="ORF">SUNI508_07765</name>
</gene>
<dbReference type="SUPFAM" id="SSF52540">
    <property type="entry name" value="P-loop containing nucleoside triphosphate hydrolases"/>
    <property type="match status" value="1"/>
</dbReference>
<feature type="coiled-coil region" evidence="1">
    <location>
        <begin position="232"/>
        <end position="273"/>
    </location>
</feature>
<accession>A0ABR2UVP0</accession>
<evidence type="ECO:0000313" key="3">
    <source>
        <dbReference type="Proteomes" id="UP001408356"/>
    </source>
</evidence>
<sequence>MFERNGHTVHIIDTPGFDGSTTSDALLLEDIAACLNQAYTHGVQVSGIIYLHAINSPRAQGSAKKALRIVKKICGEDAYPVILLGSTMWNKEDFGVAKRREEELINNRELWGDMIAAGSKSFQFYNDRASALVACDYIIQQGQKKTLALQHQMVNEHKSLNETEAGIEMHGEVLGLQALCKSNLAEARREARRAARLKNQELASALDASKEDLRLQLYNSEKALTMMYGDVEALHARSEAALKEELERLERNRERDEQERRKTLLEMSRLEDRLRDQGVEIGSASSTRTAFDGIPQNPEEAARLLEKYNDCKRQLDLCQKRKDINKHRMDTCLSRVGVGAGVVGTAFQIAAVGMTVAACTIM</sequence>
<dbReference type="Gene3D" id="3.40.50.300">
    <property type="entry name" value="P-loop containing nucleotide triphosphate hydrolases"/>
    <property type="match status" value="1"/>
</dbReference>
<proteinExistence type="predicted"/>
<keyword evidence="1" id="KW-0175">Coiled coil</keyword>
<evidence type="ECO:0000313" key="2">
    <source>
        <dbReference type="EMBL" id="KAK9418745.1"/>
    </source>
</evidence>
<dbReference type="Proteomes" id="UP001408356">
    <property type="component" value="Unassembled WGS sequence"/>
</dbReference>
<comment type="caution">
    <text evidence="2">The sequence shown here is derived from an EMBL/GenBank/DDBJ whole genome shotgun (WGS) entry which is preliminary data.</text>
</comment>
<protein>
    <submittedName>
        <fullName evidence="2">G domain-containing protein</fullName>
    </submittedName>
</protein>